<proteinExistence type="predicted"/>
<evidence type="ECO:0000313" key="2">
    <source>
        <dbReference type="EMBL" id="HIU21247.1"/>
    </source>
</evidence>
<protein>
    <submittedName>
        <fullName evidence="2">Uncharacterized protein</fullName>
    </submittedName>
</protein>
<dbReference type="EMBL" id="DVMN01000057">
    <property type="protein sequence ID" value="HIU21247.1"/>
    <property type="molecule type" value="Genomic_DNA"/>
</dbReference>
<keyword evidence="1" id="KW-1133">Transmembrane helix</keyword>
<dbReference type="Proteomes" id="UP000824088">
    <property type="component" value="Unassembled WGS sequence"/>
</dbReference>
<evidence type="ECO:0000256" key="1">
    <source>
        <dbReference type="SAM" id="Phobius"/>
    </source>
</evidence>
<keyword evidence="1" id="KW-0812">Transmembrane</keyword>
<comment type="caution">
    <text evidence="2">The sequence shown here is derived from an EMBL/GenBank/DDBJ whole genome shotgun (WGS) entry which is preliminary data.</text>
</comment>
<feature type="transmembrane region" description="Helical" evidence="1">
    <location>
        <begin position="49"/>
        <end position="69"/>
    </location>
</feature>
<keyword evidence="1" id="KW-0472">Membrane</keyword>
<sequence length="89" mass="9545">MDFDQTKKIEVEVSENVIAENEVHARPVHGVRKKRNFAALKNVDILDVALVPVIVGVFVSLGFLFAGLFRATSAADAVAEIGNIVAAVL</sequence>
<reference evidence="2" key="1">
    <citation type="submission" date="2020-10" db="EMBL/GenBank/DDBJ databases">
        <authorList>
            <person name="Gilroy R."/>
        </authorList>
    </citation>
    <scope>NUCLEOTIDE SEQUENCE</scope>
    <source>
        <strain evidence="2">1063</strain>
    </source>
</reference>
<dbReference type="AlphaFoldDB" id="A0A9D1L2S5"/>
<organism evidence="2 3">
    <name type="scientific">Candidatus Limadaptatus stercorigallinarum</name>
    <dbReference type="NCBI Taxonomy" id="2840845"/>
    <lineage>
        <taxon>Bacteria</taxon>
        <taxon>Bacillati</taxon>
        <taxon>Bacillota</taxon>
        <taxon>Clostridia</taxon>
        <taxon>Eubacteriales</taxon>
        <taxon>Candidatus Limadaptatus</taxon>
    </lineage>
</organism>
<accession>A0A9D1L2S5</accession>
<reference evidence="2" key="2">
    <citation type="journal article" date="2021" name="PeerJ">
        <title>Extensive microbial diversity within the chicken gut microbiome revealed by metagenomics and culture.</title>
        <authorList>
            <person name="Gilroy R."/>
            <person name="Ravi A."/>
            <person name="Getino M."/>
            <person name="Pursley I."/>
            <person name="Horton D.L."/>
            <person name="Alikhan N.F."/>
            <person name="Baker D."/>
            <person name="Gharbi K."/>
            <person name="Hall N."/>
            <person name="Watson M."/>
            <person name="Adriaenssens E.M."/>
            <person name="Foster-Nyarko E."/>
            <person name="Jarju S."/>
            <person name="Secka A."/>
            <person name="Antonio M."/>
            <person name="Oren A."/>
            <person name="Chaudhuri R.R."/>
            <person name="La Ragione R."/>
            <person name="Hildebrand F."/>
            <person name="Pallen M.J."/>
        </authorList>
    </citation>
    <scope>NUCLEOTIDE SEQUENCE</scope>
    <source>
        <strain evidence="2">1063</strain>
    </source>
</reference>
<gene>
    <name evidence="2" type="ORF">IAD51_03270</name>
</gene>
<name>A0A9D1L2S5_9FIRM</name>
<evidence type="ECO:0000313" key="3">
    <source>
        <dbReference type="Proteomes" id="UP000824088"/>
    </source>
</evidence>